<dbReference type="InterPro" id="IPR024449">
    <property type="entry name" value="Anti-sigma_RsgI_N"/>
</dbReference>
<dbReference type="EMBL" id="CDGG01000001">
    <property type="protein sequence ID" value="CEI83490.1"/>
    <property type="molecule type" value="Genomic_DNA"/>
</dbReference>
<dbReference type="Pfam" id="PF12791">
    <property type="entry name" value="RsgI_N"/>
    <property type="match status" value="1"/>
</dbReference>
<comment type="subcellular location">
    <subcellularLocation>
        <location evidence="1">Cell membrane</location>
        <topology evidence="1">Single-pass membrane protein</topology>
    </subcellularLocation>
</comment>
<feature type="compositionally biased region" description="Acidic residues" evidence="6">
    <location>
        <begin position="268"/>
        <end position="284"/>
    </location>
</feature>
<keyword evidence="5 7" id="KW-0472">Membrane</keyword>
<keyword evidence="2" id="KW-1003">Cell membrane</keyword>
<keyword evidence="10" id="KW-1185">Reference proteome</keyword>
<name>A0A0A1MDP0_9BACI</name>
<evidence type="ECO:0000313" key="10">
    <source>
        <dbReference type="Proteomes" id="UP000040453"/>
    </source>
</evidence>
<dbReference type="InterPro" id="IPR055431">
    <property type="entry name" value="RsgI_M"/>
</dbReference>
<evidence type="ECO:0000256" key="4">
    <source>
        <dbReference type="ARBA" id="ARBA00022989"/>
    </source>
</evidence>
<reference evidence="9 10" key="1">
    <citation type="submission" date="2014-11" db="EMBL/GenBank/DDBJ databases">
        <authorList>
            <person name="Urmite Genomes Urmite Genomes"/>
        </authorList>
    </citation>
    <scope>NUCLEOTIDE SEQUENCE [LARGE SCALE GENOMIC DNA]</scope>
    <source>
        <strain evidence="9 10">Oc5</strain>
    </source>
</reference>
<feature type="domain" description="RsgI N-terminal anti-sigma" evidence="8">
    <location>
        <begin position="2"/>
        <end position="50"/>
    </location>
</feature>
<accession>A0A0A1MDP0</accession>
<keyword evidence="3 7" id="KW-0812">Transmembrane</keyword>
<dbReference type="Proteomes" id="UP000040453">
    <property type="component" value="Unassembled WGS sequence"/>
</dbReference>
<evidence type="ECO:0000256" key="1">
    <source>
        <dbReference type="ARBA" id="ARBA00004162"/>
    </source>
</evidence>
<keyword evidence="4 7" id="KW-1133">Transmembrane helix</keyword>
<organism evidence="9 10">
    <name type="scientific">Oceanobacillus oncorhynchi</name>
    <dbReference type="NCBI Taxonomy" id="545501"/>
    <lineage>
        <taxon>Bacteria</taxon>
        <taxon>Bacillati</taxon>
        <taxon>Bacillota</taxon>
        <taxon>Bacilli</taxon>
        <taxon>Bacillales</taxon>
        <taxon>Bacillaceae</taxon>
        <taxon>Oceanobacillus</taxon>
    </lineage>
</organism>
<dbReference type="RefSeq" id="WP_042533779.1">
    <property type="nucleotide sequence ID" value="NZ_CDGG01000001.1"/>
</dbReference>
<feature type="compositionally biased region" description="Basic and acidic residues" evidence="6">
    <location>
        <begin position="251"/>
        <end position="267"/>
    </location>
</feature>
<feature type="transmembrane region" description="Helical" evidence="7">
    <location>
        <begin position="59"/>
        <end position="79"/>
    </location>
</feature>
<evidence type="ECO:0000313" key="9">
    <source>
        <dbReference type="EMBL" id="CEI83490.1"/>
    </source>
</evidence>
<evidence type="ECO:0000256" key="7">
    <source>
        <dbReference type="SAM" id="Phobius"/>
    </source>
</evidence>
<evidence type="ECO:0000256" key="3">
    <source>
        <dbReference type="ARBA" id="ARBA00022692"/>
    </source>
</evidence>
<evidence type="ECO:0000256" key="6">
    <source>
        <dbReference type="SAM" id="MobiDB-lite"/>
    </source>
</evidence>
<dbReference type="AlphaFoldDB" id="A0A0A1MDP0"/>
<protein>
    <submittedName>
        <fullName evidence="9">Anti-sigma-I factor RsgI</fullName>
    </submittedName>
</protein>
<dbReference type="Pfam" id="PF23750">
    <property type="entry name" value="RsgI_M"/>
    <property type="match status" value="1"/>
</dbReference>
<proteinExistence type="predicted"/>
<dbReference type="PROSITE" id="PS51849">
    <property type="entry name" value="RSGI_N"/>
    <property type="match status" value="1"/>
</dbReference>
<dbReference type="STRING" id="545501.BN997_03405"/>
<feature type="region of interest" description="Disordered" evidence="6">
    <location>
        <begin position="251"/>
        <end position="284"/>
    </location>
</feature>
<evidence type="ECO:0000256" key="2">
    <source>
        <dbReference type="ARBA" id="ARBA00022475"/>
    </source>
</evidence>
<evidence type="ECO:0000259" key="8">
    <source>
        <dbReference type="PROSITE" id="PS51849"/>
    </source>
</evidence>
<dbReference type="GO" id="GO:0005886">
    <property type="term" value="C:plasma membrane"/>
    <property type="evidence" value="ECO:0007669"/>
    <property type="project" value="UniProtKB-SubCell"/>
</dbReference>
<dbReference type="OrthoDB" id="9800626at2"/>
<evidence type="ECO:0000256" key="5">
    <source>
        <dbReference type="ARBA" id="ARBA00023136"/>
    </source>
</evidence>
<sequence>MNKGIVMEIHRKYAILLTKDGSFEKGIILTEHAERGDEVIFQPVSGKPRWRRYWDKTPIAVRLSAIVLLMLLIFGYPLFHGMGDTETHAYVAIDINPSIELELNDELMVTDVNALNGSADKLLEEINSVQDKPIHSVLTHIVDESENRGLAEQRRMIVGVSCENQNGNPRELISQINPYIETLPDWDVATLIIPEEVRELAKNENKSMNEVMATELANHNVDVEQAHFDMTDANNRAIINFFYGEQESDINRSIKQEKTPIKPKNNELTDDVSDDEDSGQDESL</sequence>
<gene>
    <name evidence="9" type="primary">rsgI</name>
    <name evidence="9" type="ORF">BN997_03405</name>
</gene>